<dbReference type="RefSeq" id="XP_002139056.1">
    <property type="nucleotide sequence ID" value="XM_002139020.1"/>
</dbReference>
<organism evidence="1 2">
    <name type="scientific">Cryptosporidium muris (strain RN66)</name>
    <dbReference type="NCBI Taxonomy" id="441375"/>
    <lineage>
        <taxon>Eukaryota</taxon>
        <taxon>Sar</taxon>
        <taxon>Alveolata</taxon>
        <taxon>Apicomplexa</taxon>
        <taxon>Conoidasida</taxon>
        <taxon>Coccidia</taxon>
        <taxon>Eucoccidiorida</taxon>
        <taxon>Eimeriorina</taxon>
        <taxon>Cryptosporidiidae</taxon>
        <taxon>Cryptosporidium</taxon>
    </lineage>
</organism>
<gene>
    <name evidence="1" type="ORF">CMU_037720</name>
</gene>
<protein>
    <submittedName>
        <fullName evidence="1">Uncharacterized protein</fullName>
    </submittedName>
</protein>
<accession>B6A916</accession>
<dbReference type="Proteomes" id="UP000001460">
    <property type="component" value="Unassembled WGS sequence"/>
</dbReference>
<dbReference type="AlphaFoldDB" id="B6A916"/>
<dbReference type="EMBL" id="DS989726">
    <property type="protein sequence ID" value="EEA04707.1"/>
    <property type="molecule type" value="Genomic_DNA"/>
</dbReference>
<reference evidence="1" key="1">
    <citation type="submission" date="2008-06" db="EMBL/GenBank/DDBJ databases">
        <authorList>
            <person name="Lorenzi H."/>
            <person name="Inman J."/>
            <person name="Miller J."/>
            <person name="Schobel S."/>
            <person name="Amedeo P."/>
            <person name="Caler E.V."/>
            <person name="da Silva J."/>
        </authorList>
    </citation>
    <scope>NUCLEOTIDE SEQUENCE [LARGE SCALE GENOMIC DNA]</scope>
    <source>
        <strain evidence="1">RN66</strain>
    </source>
</reference>
<sequence>MKGEISKEPLNKSSVKNQKPHFEHCVNSVVYKLEDLKYEDFNNTLSTICSESSYNENSSSIMNIQKINDKKELKSNKKNKKISKHRAYFQYMWSISDELPYMMIF</sequence>
<name>B6A916_CRYMR</name>
<keyword evidence="2" id="KW-1185">Reference proteome</keyword>
<dbReference type="GeneID" id="6994168"/>
<evidence type="ECO:0000313" key="1">
    <source>
        <dbReference type="EMBL" id="EEA04707.1"/>
    </source>
</evidence>
<proteinExistence type="predicted"/>
<dbReference type="VEuPathDB" id="CryptoDB:CMU_037720"/>
<dbReference type="OrthoDB" id="10357432at2759"/>
<evidence type="ECO:0000313" key="2">
    <source>
        <dbReference type="Proteomes" id="UP000001460"/>
    </source>
</evidence>